<dbReference type="PROSITE" id="PS00115">
    <property type="entry name" value="RNA_POL_II_REPEAT"/>
    <property type="match status" value="2"/>
</dbReference>
<dbReference type="InterPro" id="IPR007081">
    <property type="entry name" value="RNA_pol_Rpb1_5"/>
</dbReference>
<feature type="compositionally biased region" description="Low complexity" evidence="18">
    <location>
        <begin position="1753"/>
        <end position="1822"/>
    </location>
</feature>
<evidence type="ECO:0000256" key="4">
    <source>
        <dbReference type="ARBA" id="ARBA00022478"/>
    </source>
</evidence>
<evidence type="ECO:0000313" key="20">
    <source>
        <dbReference type="EMBL" id="PHJ19813.1"/>
    </source>
</evidence>
<keyword evidence="7 16" id="KW-0548">Nucleotidyltransferase</keyword>
<comment type="similarity">
    <text evidence="2 16">Belongs to the RNA polymerase beta' chain family.</text>
</comment>
<name>A0A2C6KUP3_9APIC</name>
<dbReference type="CDD" id="cd02584">
    <property type="entry name" value="RNAP_II_Rpb1_C"/>
    <property type="match status" value="1"/>
</dbReference>
<dbReference type="InterPro" id="IPR042102">
    <property type="entry name" value="RNA_pol_Rpb1_3_sf"/>
</dbReference>
<dbReference type="Gene3D" id="1.10.274.100">
    <property type="entry name" value="RNA polymerase Rpb1, domain 3"/>
    <property type="match status" value="1"/>
</dbReference>
<keyword evidence="17" id="KW-0175">Coiled coil</keyword>
<organism evidence="20 21">
    <name type="scientific">Cystoisospora suis</name>
    <dbReference type="NCBI Taxonomy" id="483139"/>
    <lineage>
        <taxon>Eukaryota</taxon>
        <taxon>Sar</taxon>
        <taxon>Alveolata</taxon>
        <taxon>Apicomplexa</taxon>
        <taxon>Conoidasida</taxon>
        <taxon>Coccidia</taxon>
        <taxon>Eucoccidiorida</taxon>
        <taxon>Eimeriorina</taxon>
        <taxon>Sarcocystidae</taxon>
        <taxon>Cystoisospora</taxon>
    </lineage>
</organism>
<dbReference type="Gene3D" id="1.10.150.390">
    <property type="match status" value="1"/>
</dbReference>
<dbReference type="FunFam" id="1.10.132.30:FF:000001">
    <property type="entry name" value="DNA-directed RNA polymerase subunit"/>
    <property type="match status" value="1"/>
</dbReference>
<dbReference type="Gene3D" id="6.20.50.80">
    <property type="match status" value="1"/>
</dbReference>
<evidence type="ECO:0000256" key="16">
    <source>
        <dbReference type="RuleBase" id="RU004279"/>
    </source>
</evidence>
<keyword evidence="21" id="KW-1185">Reference proteome</keyword>
<feature type="compositionally biased region" description="Low complexity" evidence="18">
    <location>
        <begin position="1613"/>
        <end position="1630"/>
    </location>
</feature>
<feature type="domain" description="RNA polymerase N-terminal" evidence="19">
    <location>
        <begin position="248"/>
        <end position="549"/>
    </location>
</feature>
<evidence type="ECO:0000256" key="1">
    <source>
        <dbReference type="ARBA" id="ARBA00004123"/>
    </source>
</evidence>
<dbReference type="PANTHER" id="PTHR19376:SF37">
    <property type="entry name" value="DNA-DIRECTED RNA POLYMERASE II SUBUNIT RPB1"/>
    <property type="match status" value="1"/>
</dbReference>
<dbReference type="InterPro" id="IPR000684">
    <property type="entry name" value="RNA_pol_II_repeat_euk"/>
</dbReference>
<evidence type="ECO:0000256" key="7">
    <source>
        <dbReference type="ARBA" id="ARBA00022695"/>
    </source>
</evidence>
<dbReference type="Pfam" id="PF04983">
    <property type="entry name" value="RNA_pol_Rpb1_3"/>
    <property type="match status" value="1"/>
</dbReference>
<evidence type="ECO:0000256" key="17">
    <source>
        <dbReference type="SAM" id="Coils"/>
    </source>
</evidence>
<evidence type="ECO:0000256" key="12">
    <source>
        <dbReference type="ARBA" id="ARBA00023125"/>
    </source>
</evidence>
<dbReference type="FunFam" id="1.10.274.100:FF:000001">
    <property type="entry name" value="DNA-directed RNA polymerase subunit"/>
    <property type="match status" value="1"/>
</dbReference>
<dbReference type="Pfam" id="PF05000">
    <property type="entry name" value="RNA_pol_Rpb1_4"/>
    <property type="match status" value="1"/>
</dbReference>
<feature type="region of interest" description="Disordered" evidence="18">
    <location>
        <begin position="1588"/>
        <end position="1927"/>
    </location>
</feature>
<keyword evidence="8" id="KW-0479">Metal-binding</keyword>
<dbReference type="InterPro" id="IPR044893">
    <property type="entry name" value="RNA_pol_Rpb1_clamp_domain"/>
</dbReference>
<keyword evidence="10" id="KW-0862">Zinc</keyword>
<feature type="compositionally biased region" description="Acidic residues" evidence="18">
    <location>
        <begin position="1898"/>
        <end position="1907"/>
    </location>
</feature>
<evidence type="ECO:0000256" key="11">
    <source>
        <dbReference type="ARBA" id="ARBA00022842"/>
    </source>
</evidence>
<dbReference type="InterPro" id="IPR045867">
    <property type="entry name" value="DNA-dir_RpoC_beta_prime"/>
</dbReference>
<keyword evidence="12" id="KW-0238">DNA-binding</keyword>
<feature type="compositionally biased region" description="Low complexity" evidence="18">
    <location>
        <begin position="1665"/>
        <end position="1676"/>
    </location>
</feature>
<comment type="subunit">
    <text evidence="3">Component of the RNA polymerase II (Pol II) complex consisting of 12 subunits.</text>
</comment>
<feature type="coiled-coil region" evidence="17">
    <location>
        <begin position="706"/>
        <end position="733"/>
    </location>
</feature>
<dbReference type="RefSeq" id="XP_067921506.1">
    <property type="nucleotide sequence ID" value="XM_068066517.1"/>
</dbReference>
<dbReference type="Gene3D" id="2.40.40.20">
    <property type="match status" value="1"/>
</dbReference>
<feature type="compositionally biased region" description="Low complexity" evidence="18">
    <location>
        <begin position="1705"/>
        <end position="1721"/>
    </location>
</feature>
<dbReference type="Gene3D" id="1.10.132.30">
    <property type="match status" value="1"/>
</dbReference>
<dbReference type="SUPFAM" id="SSF64484">
    <property type="entry name" value="beta and beta-prime subunits of DNA dependent RNA-polymerase"/>
    <property type="match status" value="1"/>
</dbReference>
<dbReference type="InterPro" id="IPR007080">
    <property type="entry name" value="RNA_pol_Rpb1_1"/>
</dbReference>
<evidence type="ECO:0000256" key="8">
    <source>
        <dbReference type="ARBA" id="ARBA00022723"/>
    </source>
</evidence>
<accession>A0A2C6KUP3</accession>
<feature type="compositionally biased region" description="Low complexity" evidence="18">
    <location>
        <begin position="1830"/>
        <end position="1853"/>
    </location>
</feature>
<dbReference type="Pfam" id="PF04990">
    <property type="entry name" value="RNA_pol_Rpb1_7"/>
    <property type="match status" value="1"/>
</dbReference>
<feature type="compositionally biased region" description="Low complexity" evidence="18">
    <location>
        <begin position="1728"/>
        <end position="1738"/>
    </location>
</feature>
<dbReference type="GeneID" id="94429728"/>
<dbReference type="OrthoDB" id="270392at2759"/>
<dbReference type="SMART" id="SM00663">
    <property type="entry name" value="RPOLA_N"/>
    <property type="match status" value="1"/>
</dbReference>
<dbReference type="InterPro" id="IPR007066">
    <property type="entry name" value="RNA_pol_Rpb1_3"/>
</dbReference>
<dbReference type="Pfam" id="PF00623">
    <property type="entry name" value="RNA_pol_Rpb1_2"/>
    <property type="match status" value="1"/>
</dbReference>
<dbReference type="EC" id="2.7.7.6" evidence="16"/>
<comment type="subcellular location">
    <subcellularLocation>
        <location evidence="1">Nucleus</location>
    </subcellularLocation>
</comment>
<dbReference type="NCBIfam" id="NF006336">
    <property type="entry name" value="PRK08566.1"/>
    <property type="match status" value="1"/>
</dbReference>
<dbReference type="FunFam" id="2.40.40.20:FF:000019">
    <property type="entry name" value="DNA-directed RNA polymerase II subunit RPB1"/>
    <property type="match status" value="1"/>
</dbReference>
<comment type="catalytic activity">
    <reaction evidence="15 16">
        <text>RNA(n) + a ribonucleoside 5'-triphosphate = RNA(n+1) + diphosphate</text>
        <dbReference type="Rhea" id="RHEA:21248"/>
        <dbReference type="Rhea" id="RHEA-COMP:14527"/>
        <dbReference type="Rhea" id="RHEA-COMP:17342"/>
        <dbReference type="ChEBI" id="CHEBI:33019"/>
        <dbReference type="ChEBI" id="CHEBI:61557"/>
        <dbReference type="ChEBI" id="CHEBI:140395"/>
        <dbReference type="EC" id="2.7.7.6"/>
    </reaction>
</comment>
<evidence type="ECO:0000313" key="21">
    <source>
        <dbReference type="Proteomes" id="UP000221165"/>
    </source>
</evidence>
<dbReference type="Proteomes" id="UP000221165">
    <property type="component" value="Unassembled WGS sequence"/>
</dbReference>
<keyword evidence="5" id="KW-0597">Phosphoprotein</keyword>
<dbReference type="FunFam" id="1.10.150.390:FF:000001">
    <property type="entry name" value="DNA-directed RNA polymerase subunit"/>
    <property type="match status" value="1"/>
</dbReference>
<evidence type="ECO:0000256" key="6">
    <source>
        <dbReference type="ARBA" id="ARBA00022679"/>
    </source>
</evidence>
<keyword evidence="9" id="KW-0677">Repeat</keyword>
<dbReference type="GO" id="GO:0003677">
    <property type="term" value="F:DNA binding"/>
    <property type="evidence" value="ECO:0007669"/>
    <property type="project" value="UniProtKB-KW"/>
</dbReference>
<gene>
    <name evidence="20" type="ORF">CSUI_006354</name>
</gene>
<evidence type="ECO:0000256" key="15">
    <source>
        <dbReference type="ARBA" id="ARBA00048552"/>
    </source>
</evidence>
<evidence type="ECO:0000256" key="13">
    <source>
        <dbReference type="ARBA" id="ARBA00023163"/>
    </source>
</evidence>
<keyword evidence="11" id="KW-0460">Magnesium</keyword>
<dbReference type="InterPro" id="IPR007073">
    <property type="entry name" value="RNA_pol_Rpb1_7"/>
</dbReference>
<proteinExistence type="inferred from homology"/>
<dbReference type="GO" id="GO:0046872">
    <property type="term" value="F:metal ion binding"/>
    <property type="evidence" value="ECO:0007669"/>
    <property type="project" value="UniProtKB-KW"/>
</dbReference>
<dbReference type="VEuPathDB" id="ToxoDB:CSUI_006354"/>
<dbReference type="InterPro" id="IPR006592">
    <property type="entry name" value="RNA_pol_N"/>
</dbReference>
<keyword evidence="14" id="KW-0539">Nucleus</keyword>
<evidence type="ECO:0000256" key="3">
    <source>
        <dbReference type="ARBA" id="ARBA00011730"/>
    </source>
</evidence>
<dbReference type="CDD" id="cd02733">
    <property type="entry name" value="RNAP_II_RPB1_N"/>
    <property type="match status" value="1"/>
</dbReference>
<feature type="compositionally biased region" description="Gly residues" evidence="18">
    <location>
        <begin position="1293"/>
        <end position="1304"/>
    </location>
</feature>
<dbReference type="Gene3D" id="6.10.250.2940">
    <property type="match status" value="1"/>
</dbReference>
<evidence type="ECO:0000256" key="2">
    <source>
        <dbReference type="ARBA" id="ARBA00006460"/>
    </source>
</evidence>
<evidence type="ECO:0000256" key="9">
    <source>
        <dbReference type="ARBA" id="ARBA00022737"/>
    </source>
</evidence>
<dbReference type="Gene3D" id="3.30.1490.180">
    <property type="entry name" value="RNA polymerase ii"/>
    <property type="match status" value="1"/>
</dbReference>
<dbReference type="InterPro" id="IPR007075">
    <property type="entry name" value="RNA_pol_Rpb1_6"/>
</dbReference>
<evidence type="ECO:0000256" key="5">
    <source>
        <dbReference type="ARBA" id="ARBA00022553"/>
    </source>
</evidence>
<dbReference type="Gene3D" id="4.10.860.120">
    <property type="entry name" value="RNA polymerase II, clamp domain"/>
    <property type="match status" value="1"/>
</dbReference>
<comment type="function">
    <text evidence="16">DNA-dependent RNA polymerase catalyzes the transcription of DNA into RNA using the four ribonucleoside triphosphates as substrates.</text>
</comment>
<dbReference type="Gene3D" id="3.30.1360.140">
    <property type="match status" value="1"/>
</dbReference>
<dbReference type="InterPro" id="IPR038120">
    <property type="entry name" value="Rpb1_funnel_sf"/>
</dbReference>
<dbReference type="InterPro" id="IPR000722">
    <property type="entry name" value="RNA_pol_asu"/>
</dbReference>
<feature type="region of interest" description="Disordered" evidence="18">
    <location>
        <begin position="1290"/>
        <end position="1309"/>
    </location>
</feature>
<dbReference type="Pfam" id="PF04998">
    <property type="entry name" value="RNA_pol_Rpb1_5"/>
    <property type="match status" value="1"/>
</dbReference>
<keyword evidence="6 16" id="KW-0808">Transferase</keyword>
<dbReference type="EMBL" id="MIGC01003198">
    <property type="protein sequence ID" value="PHJ19813.1"/>
    <property type="molecule type" value="Genomic_DNA"/>
</dbReference>
<comment type="caution">
    <text evidence="20">The sequence shown here is derived from an EMBL/GenBank/DDBJ whole genome shotgun (WGS) entry which is preliminary data.</text>
</comment>
<dbReference type="Pfam" id="PF04992">
    <property type="entry name" value="RNA_pol_Rpb1_6"/>
    <property type="match status" value="1"/>
</dbReference>
<dbReference type="InterPro" id="IPR007083">
    <property type="entry name" value="RNA_pol_Rpb1_4"/>
</dbReference>
<evidence type="ECO:0000256" key="10">
    <source>
        <dbReference type="ARBA" id="ARBA00022833"/>
    </source>
</evidence>
<evidence type="ECO:0000256" key="18">
    <source>
        <dbReference type="SAM" id="MobiDB-lite"/>
    </source>
</evidence>
<sequence>MSSLSSSASLYSSAPLKKVNSLQFGVFSSEQLRKMSVCEVTTAELYEHGMPKANGLNDLRLGTLDYRQQCRTCNMDVKNCPGHFGHLNLAKPVYHYGFLGAVLRVLRCVCYACGKLLVDRRDPKLHHILKIRVPSRRLRHVLDACSGRRRCEGYLPLLGSDNPSGGLGENSGGGEGGEGGCGCVQPRYFKEGPNIMVLFPDNREEGDEESNEDVRRVFSAEEAYAVLRRISEEDLKIMGFDPTKAHPASFILSTLPIPPLAVRPSVQYGSARSEDDLTLKLVDIVKTNMSLKRQGDSVPSAVLQEMVMLLQYHVTTLFDNDVPGMPVATTRGKKPIKSIRSRLKGKEGRLRGNLMGKRVDFSARTVITGDPMLPIDTVGVPKSIAMTLTYPEFVTPLNIQQLKQLVKTGPFDWPGAKYVIRDDGSRFDLRHAKKGGEVVLEVGYRVERHMRDGDFVLFNRQPSLHKMSIMGHQVKILPYSTFRLNLSVTSPYNADFDGDEMNLHLAQSEETRAEIKHLMKVPKQIVSPQGNKPVMGIVQDSLLATSKFTRRDTFLTKPMVYNLLLQIPYWNGVVPPPAIFRPVPLWTGKQLFSLLLFFDASSGGSAGGSAKSRINMQKDVGTGLVVDRKKENLFVSERDERVIIRQGELLAGKICKKVVGSASGSLIHLLWLEAGPERTKDFLSTLQKLTNYWLLHEGFTVGCKDIIANEETNEKVKDILDQAKKEVLKLTRLAHSGRLESQPGKSLRESFEARVNKELNSARERSGKVAAESLDESNNIMAMVLAGSKGSTINISQIMACVGQQNVEGKRIPFGFNERSLPHFYKFDYSPESRGFVANSYLSGLEPHELFFHAMGGREGIIDTACKTSETGYIQRRLMKAMEDVMVHYDRTVRNSICEVLQFLYGEDGMNGEYVEDQTVELMLLDNDKLRRLYRHDVEQQESYGKGWILDEEVRTEILTDFELQQVLEEEYEAIKEDKNRLCRHIFKDGETKQHIPINVLRLLEFAKAQFPATPEQLRKQNPLEIAKKVNELLQEKLVVVKQTNKTDTISVEVQDNATIFMKAHLRTVLNSRRLLERERLGPKAFQWLLGEVERQFHRALAHAGECVGAIAAQSIGEPATQMTLNTFHFAGVGSKNVTLGVPRLKELINVAKQVKTPSLTVYLQDDIAVDQERAKDVQTHLEHTTLDRVTVMSQVIYDPDPTDTIVPQDKEWVRDYYEFPDDDELPNNLGRWLLRIQMASKVMIDKKLTMKEIGEKIFMEFPNEELDCIWTDDNSDDLVLRIRIKQQPGAAGTDGVGGGGGGVGEEKEDDDINEAEDRFLQKLMVQCLAGITLRGITNISKVYMREEARTIYNPQLGKFERTNNWVLDTDGCNLEDVLPIPMVDETRTTSNDMTEIFHVLGIEAVRRALLRELRAVISFDGSYVNYRHLAILCDTMTQKGYLMSITRHGINRIDKGPLMKCSFEETVEILMEAAVFAEVDHLRGVTENIMVGQLCPLGTGYFDVMIDEEKLKDASHSLDILGPGGLGPGDLLDGSGGGLYGSPSSTSDPYMITPDGSFTPHQLTSVFSPMPFSTVYTSFATSPANPLSPTTGGVGGSNAAGVDTQQLGGKFSPTQQTPRSPTSPMSPLTCFSPRDPHSPLSPSGHAGDVFSPTSPILGSALETSSPSYSPSSPQSAYFGSGDGNSSAVDMVMSPGGAGGGGRQGSSYSPTSPTLSPSYSPSSPPSYSPTSPAYSPTSIVMSVASPAPDGKTPMSPFSPNNNPMSPHFSASSPSYSPTSPVQQNPTSPTSPYSPAYSPTSPRYSPTSPMYSPTFAPYAQSPSYGGGPGQGPLSPSFNVQSPRYSPSPAAYSPTSPVPHGGVMSPTYDEPRGGAGNYSPTSPMYEANDPFSPDPFAAEVVDEEDEEQILDSPTADGEGDMQQQGDTEA</sequence>
<dbReference type="InterPro" id="IPR038593">
    <property type="entry name" value="RNA_pol_Rpb1_7_sf"/>
</dbReference>
<keyword evidence="4 16" id="KW-0240">DNA-directed RNA polymerase</keyword>
<keyword evidence="13 16" id="KW-0804">Transcription</keyword>
<dbReference type="FunFam" id="4.10.860.120:FF:000003">
    <property type="entry name" value="DNA-directed RNA polymerase subunit"/>
    <property type="match status" value="1"/>
</dbReference>
<dbReference type="GO" id="GO:0006366">
    <property type="term" value="P:transcription by RNA polymerase II"/>
    <property type="evidence" value="ECO:0007669"/>
    <property type="project" value="InterPro"/>
</dbReference>
<dbReference type="PANTHER" id="PTHR19376">
    <property type="entry name" value="DNA-DIRECTED RNA POLYMERASE"/>
    <property type="match status" value="1"/>
</dbReference>
<evidence type="ECO:0000259" key="19">
    <source>
        <dbReference type="SMART" id="SM00663"/>
    </source>
</evidence>
<dbReference type="Pfam" id="PF04997">
    <property type="entry name" value="RNA_pol_Rpb1_1"/>
    <property type="match status" value="1"/>
</dbReference>
<dbReference type="GO" id="GO:0005665">
    <property type="term" value="C:RNA polymerase II, core complex"/>
    <property type="evidence" value="ECO:0007669"/>
    <property type="project" value="TreeGrafter"/>
</dbReference>
<dbReference type="GO" id="GO:0003899">
    <property type="term" value="F:DNA-directed RNA polymerase activity"/>
    <property type="evidence" value="ECO:0007669"/>
    <property type="project" value="UniProtKB-EC"/>
</dbReference>
<protein>
    <recommendedName>
        <fullName evidence="16">DNA-directed RNA polymerase subunit</fullName>
        <ecNumber evidence="16">2.7.7.6</ecNumber>
    </recommendedName>
</protein>
<reference evidence="20 21" key="1">
    <citation type="journal article" date="2017" name="Int. J. Parasitol.">
        <title>The genome of the protozoan parasite Cystoisospora suis and a reverse vaccinology approach to identify vaccine candidates.</title>
        <authorList>
            <person name="Palmieri N."/>
            <person name="Shrestha A."/>
            <person name="Ruttkowski B."/>
            <person name="Beck T."/>
            <person name="Vogl C."/>
            <person name="Tomley F."/>
            <person name="Blake D.P."/>
            <person name="Joachim A."/>
        </authorList>
    </citation>
    <scope>NUCLEOTIDE SEQUENCE [LARGE SCALE GENOMIC DNA]</scope>
    <source>
        <strain evidence="20 21">Wien I</strain>
    </source>
</reference>
<evidence type="ECO:0000256" key="14">
    <source>
        <dbReference type="ARBA" id="ARBA00023242"/>
    </source>
</evidence>